<dbReference type="InterPro" id="IPR033757">
    <property type="entry name" value="WTAP"/>
</dbReference>
<feature type="coiled-coil region" evidence="6">
    <location>
        <begin position="71"/>
        <end position="209"/>
    </location>
</feature>
<keyword evidence="9" id="KW-1185">Reference proteome</keyword>
<dbReference type="PANTHER" id="PTHR15217">
    <property type="entry name" value="WILMS' TUMOR 1-ASSOCIATING PROTEIN"/>
    <property type="match status" value="1"/>
</dbReference>
<evidence type="ECO:0000256" key="7">
    <source>
        <dbReference type="SAM" id="MobiDB-lite"/>
    </source>
</evidence>
<protein>
    <submittedName>
        <fullName evidence="8">FKBP12-interacting protein of 37 kDa</fullName>
    </submittedName>
</protein>
<keyword evidence="5" id="KW-0539">Nucleus</keyword>
<evidence type="ECO:0000256" key="5">
    <source>
        <dbReference type="ARBA" id="ARBA00023242"/>
    </source>
</evidence>
<gene>
    <name evidence="8" type="ORF">COLO4_30123</name>
</gene>
<feature type="region of interest" description="Disordered" evidence="7">
    <location>
        <begin position="1"/>
        <end position="55"/>
    </location>
</feature>
<keyword evidence="4" id="KW-0508">mRNA splicing</keyword>
<dbReference type="AlphaFoldDB" id="A0A1R3HAY1"/>
<organism evidence="8 9">
    <name type="scientific">Corchorus olitorius</name>
    <dbReference type="NCBI Taxonomy" id="93759"/>
    <lineage>
        <taxon>Eukaryota</taxon>
        <taxon>Viridiplantae</taxon>
        <taxon>Streptophyta</taxon>
        <taxon>Embryophyta</taxon>
        <taxon>Tracheophyta</taxon>
        <taxon>Spermatophyta</taxon>
        <taxon>Magnoliopsida</taxon>
        <taxon>eudicotyledons</taxon>
        <taxon>Gunneridae</taxon>
        <taxon>Pentapetalae</taxon>
        <taxon>rosids</taxon>
        <taxon>malvids</taxon>
        <taxon>Malvales</taxon>
        <taxon>Malvaceae</taxon>
        <taxon>Grewioideae</taxon>
        <taxon>Apeibeae</taxon>
        <taxon>Corchorus</taxon>
    </lineage>
</organism>
<dbReference type="Proteomes" id="UP000187203">
    <property type="component" value="Unassembled WGS sequence"/>
</dbReference>
<feature type="coiled-coil region" evidence="6">
    <location>
        <begin position="300"/>
        <end position="327"/>
    </location>
</feature>
<name>A0A1R3HAY1_9ROSI</name>
<dbReference type="Pfam" id="PF17098">
    <property type="entry name" value="Wtap"/>
    <property type="match status" value="1"/>
</dbReference>
<evidence type="ECO:0000256" key="1">
    <source>
        <dbReference type="ARBA" id="ARBA00004123"/>
    </source>
</evidence>
<evidence type="ECO:0000313" key="9">
    <source>
        <dbReference type="Proteomes" id="UP000187203"/>
    </source>
</evidence>
<sequence length="362" mass="40980">MASHAHLEDDDDFGGDFHGSHSTRRSGNKRSFGDLEDDEDDIFGSKKSNSKVEETAPGVATGMILSLRESLQTREDALAKCQTELEAAKSEIQKWRSAFQNEHFLPPGTTPEPKLVINYLQTLKSSEEALKEQLEKAKKKEAAFIVTFAKREQEIAELKSAVRDLKVQLKPPSMQARRLLLDPAIHEEFTRLKNLVEEKDKKVKELQENIAAVSFTPQSKMGKMLMAKCRTLQEENEEIGTQAEEGKMHELAMKLALQKSQNAELRSQFEGLFVHCHAEVDLSLSSVDSQVTIVMLSSMVYILQEKLEERENEIKRLKLELQQKTQVKEDEMVTDVDVAIDTSKVKDDEMVTDETGNSEQIE</sequence>
<evidence type="ECO:0000256" key="3">
    <source>
        <dbReference type="ARBA" id="ARBA00022664"/>
    </source>
</evidence>
<evidence type="ECO:0000256" key="4">
    <source>
        <dbReference type="ARBA" id="ARBA00023187"/>
    </source>
</evidence>
<evidence type="ECO:0000313" key="8">
    <source>
        <dbReference type="EMBL" id="OMO67480.1"/>
    </source>
</evidence>
<reference evidence="9" key="1">
    <citation type="submission" date="2013-09" db="EMBL/GenBank/DDBJ databases">
        <title>Corchorus olitorius genome sequencing.</title>
        <authorList>
            <person name="Alam M."/>
            <person name="Haque M.S."/>
            <person name="Islam M.S."/>
            <person name="Emdad E.M."/>
            <person name="Islam M.M."/>
            <person name="Ahmed B."/>
            <person name="Halim A."/>
            <person name="Hossen Q.M.M."/>
            <person name="Hossain M.Z."/>
            <person name="Ahmed R."/>
            <person name="Khan M.M."/>
            <person name="Islam R."/>
            <person name="Rashid M.M."/>
            <person name="Khan S.A."/>
            <person name="Rahman M.S."/>
            <person name="Alam M."/>
            <person name="Yahiya A.S."/>
            <person name="Khan M.S."/>
            <person name="Azam M.S."/>
            <person name="Haque T."/>
            <person name="Lashkar M.Z.H."/>
            <person name="Akhand A.I."/>
            <person name="Morshed G."/>
            <person name="Roy S."/>
            <person name="Uddin K.S."/>
            <person name="Rabeya T."/>
            <person name="Hossain A.S."/>
            <person name="Chowdhury A."/>
            <person name="Snigdha A.R."/>
            <person name="Mortoza M.S."/>
            <person name="Matin S.A."/>
            <person name="Hoque S.M.E."/>
            <person name="Islam M.K."/>
            <person name="Roy D.K."/>
            <person name="Haider R."/>
            <person name="Moosa M.M."/>
            <person name="Elias S.M."/>
            <person name="Hasan A.M."/>
            <person name="Jahan S."/>
            <person name="Shafiuddin M."/>
            <person name="Mahmood N."/>
            <person name="Shommy N.S."/>
        </authorList>
    </citation>
    <scope>NUCLEOTIDE SEQUENCE [LARGE SCALE GENOMIC DNA]</scope>
    <source>
        <strain evidence="9">cv. O-4</strain>
    </source>
</reference>
<proteinExistence type="inferred from homology"/>
<comment type="subcellular location">
    <subcellularLocation>
        <location evidence="1">Nucleus</location>
    </subcellularLocation>
</comment>
<dbReference type="OrthoDB" id="3366661at2759"/>
<accession>A0A1R3HAY1</accession>
<dbReference type="GO" id="GO:0000381">
    <property type="term" value="P:regulation of alternative mRNA splicing, via spliceosome"/>
    <property type="evidence" value="ECO:0007669"/>
    <property type="project" value="InterPro"/>
</dbReference>
<evidence type="ECO:0000256" key="6">
    <source>
        <dbReference type="SAM" id="Coils"/>
    </source>
</evidence>
<dbReference type="GO" id="GO:0006397">
    <property type="term" value="P:mRNA processing"/>
    <property type="evidence" value="ECO:0007669"/>
    <property type="project" value="UniProtKB-KW"/>
</dbReference>
<dbReference type="GO" id="GO:0008380">
    <property type="term" value="P:RNA splicing"/>
    <property type="evidence" value="ECO:0007669"/>
    <property type="project" value="UniProtKB-KW"/>
</dbReference>
<dbReference type="GO" id="GO:0016556">
    <property type="term" value="P:mRNA modification"/>
    <property type="evidence" value="ECO:0007669"/>
    <property type="project" value="InterPro"/>
</dbReference>
<keyword evidence="6" id="KW-0175">Coiled coil</keyword>
<dbReference type="GO" id="GO:0005634">
    <property type="term" value="C:nucleus"/>
    <property type="evidence" value="ECO:0007669"/>
    <property type="project" value="UniProtKB-SubCell"/>
</dbReference>
<dbReference type="EMBL" id="AWUE01020602">
    <property type="protein sequence ID" value="OMO67480.1"/>
    <property type="molecule type" value="Genomic_DNA"/>
</dbReference>
<comment type="similarity">
    <text evidence="2">Belongs to the fl(2)d family.</text>
</comment>
<evidence type="ECO:0000256" key="2">
    <source>
        <dbReference type="ARBA" id="ARBA00010313"/>
    </source>
</evidence>
<keyword evidence="3" id="KW-0507">mRNA processing</keyword>
<comment type="caution">
    <text evidence="8">The sequence shown here is derived from an EMBL/GenBank/DDBJ whole genome shotgun (WGS) entry which is preliminary data.</text>
</comment>
<dbReference type="STRING" id="93759.A0A1R3HAY1"/>
<dbReference type="PANTHER" id="PTHR15217:SF0">
    <property type="entry name" value="PRE-MRNA-SPLICING REGULATOR WTAP"/>
    <property type="match status" value="1"/>
</dbReference>